<dbReference type="EMBL" id="CAJFDH010000005">
    <property type="protein sequence ID" value="CAD5223455.1"/>
    <property type="molecule type" value="Genomic_DNA"/>
</dbReference>
<name>A0A811L2X8_9BILA</name>
<dbReference type="AlphaFoldDB" id="A0A811L2X8"/>
<reference evidence="2" key="1">
    <citation type="submission" date="2020-09" db="EMBL/GenBank/DDBJ databases">
        <authorList>
            <person name="Kikuchi T."/>
        </authorList>
    </citation>
    <scope>NUCLEOTIDE SEQUENCE</scope>
    <source>
        <strain evidence="2">SH1</strain>
    </source>
</reference>
<comment type="caution">
    <text evidence="2">The sequence shown here is derived from an EMBL/GenBank/DDBJ whole genome shotgun (WGS) entry which is preliminary data.</text>
</comment>
<evidence type="ECO:0000256" key="1">
    <source>
        <dbReference type="SAM" id="MobiDB-lite"/>
    </source>
</evidence>
<proteinExistence type="predicted"/>
<protein>
    <submittedName>
        <fullName evidence="2">Uncharacterized protein</fullName>
    </submittedName>
</protein>
<sequence length="361" mass="39165">MMTPTVAPIQASEFNVDQVEGMRLKQAASKAMERIAFSNLMMKIEACEEDTGFMLTEVKYNLTYQLQKAEKEKEVQQCQASYASWPTYGHTPSPARYQGVPVDQTVPNTPVRPYQQMAPMTPVRQMLAAAVPPVSQHTPVPQMVPVPYPRMVPVPFSTTEMVPVAYPTAKISPVPHPASCEVPVPNAVSESEIDSKMVQFGLAIVGAAAPPVPPPRSTVLAPLTPRHTVYPTLPAASHTPAGHSTVVTTPSAPVRHILVPQHRMVPSTPSVTVCTSSTKMVDCTTPISTVPTTPLNRMVLRTPNGPVLAAPRKAKSRSPPETPKTRPIKRRASPHENECKRPTKKAKPGQSLITGFFKAQS</sequence>
<evidence type="ECO:0000313" key="2">
    <source>
        <dbReference type="EMBL" id="CAD5223455.1"/>
    </source>
</evidence>
<evidence type="ECO:0000313" key="3">
    <source>
        <dbReference type="Proteomes" id="UP000614601"/>
    </source>
</evidence>
<gene>
    <name evidence="2" type="ORF">BOKJ2_LOCUS10225</name>
</gene>
<dbReference type="Proteomes" id="UP000783686">
    <property type="component" value="Unassembled WGS sequence"/>
</dbReference>
<keyword evidence="3" id="KW-1185">Reference proteome</keyword>
<dbReference type="EMBL" id="CAJFCW020000005">
    <property type="protein sequence ID" value="CAG9117915.1"/>
    <property type="molecule type" value="Genomic_DNA"/>
</dbReference>
<dbReference type="Proteomes" id="UP000614601">
    <property type="component" value="Unassembled WGS sequence"/>
</dbReference>
<accession>A0A811L2X8</accession>
<feature type="region of interest" description="Disordered" evidence="1">
    <location>
        <begin position="302"/>
        <end position="361"/>
    </location>
</feature>
<organism evidence="2 3">
    <name type="scientific">Bursaphelenchus okinawaensis</name>
    <dbReference type="NCBI Taxonomy" id="465554"/>
    <lineage>
        <taxon>Eukaryota</taxon>
        <taxon>Metazoa</taxon>
        <taxon>Ecdysozoa</taxon>
        <taxon>Nematoda</taxon>
        <taxon>Chromadorea</taxon>
        <taxon>Rhabditida</taxon>
        <taxon>Tylenchina</taxon>
        <taxon>Tylenchomorpha</taxon>
        <taxon>Aphelenchoidea</taxon>
        <taxon>Aphelenchoididae</taxon>
        <taxon>Bursaphelenchus</taxon>
    </lineage>
</organism>